<dbReference type="OMA" id="RCKTHGI"/>
<gene>
    <name evidence="1" type="ORF">X975_07246</name>
</gene>
<dbReference type="AlphaFoldDB" id="A0A087TYS3"/>
<evidence type="ECO:0008006" key="3">
    <source>
        <dbReference type="Google" id="ProtNLM"/>
    </source>
</evidence>
<sequence length="138" mass="15457">MSHVNKLWIEGYVVALSEEKYSYYVIQKRCKTHGIKISKSKISNIINRKGKNRQSLLLHGKKTPNEYPKKVRTVSNVSKVKAMVTSENPPTQRSIAKALNTSVATINKIINQDLQLKKAKTFCSPAFSEACGSAQNSF</sequence>
<evidence type="ECO:0000313" key="1">
    <source>
        <dbReference type="EMBL" id="KFM70262.1"/>
    </source>
</evidence>
<name>A0A087TYS3_STEMI</name>
<reference evidence="1 2" key="1">
    <citation type="submission" date="2013-11" db="EMBL/GenBank/DDBJ databases">
        <title>Genome sequencing of Stegodyphus mimosarum.</title>
        <authorList>
            <person name="Bechsgaard J."/>
        </authorList>
    </citation>
    <scope>NUCLEOTIDE SEQUENCE [LARGE SCALE GENOMIC DNA]</scope>
</reference>
<organism evidence="1 2">
    <name type="scientific">Stegodyphus mimosarum</name>
    <name type="common">African social velvet spider</name>
    <dbReference type="NCBI Taxonomy" id="407821"/>
    <lineage>
        <taxon>Eukaryota</taxon>
        <taxon>Metazoa</taxon>
        <taxon>Ecdysozoa</taxon>
        <taxon>Arthropoda</taxon>
        <taxon>Chelicerata</taxon>
        <taxon>Arachnida</taxon>
        <taxon>Araneae</taxon>
        <taxon>Araneomorphae</taxon>
        <taxon>Entelegynae</taxon>
        <taxon>Eresoidea</taxon>
        <taxon>Eresidae</taxon>
        <taxon>Stegodyphus</taxon>
    </lineage>
</organism>
<dbReference type="OrthoDB" id="10513351at2759"/>
<dbReference type="EMBL" id="KK117367">
    <property type="protein sequence ID" value="KFM70262.1"/>
    <property type="molecule type" value="Genomic_DNA"/>
</dbReference>
<evidence type="ECO:0000313" key="2">
    <source>
        <dbReference type="Proteomes" id="UP000054359"/>
    </source>
</evidence>
<keyword evidence="2" id="KW-1185">Reference proteome</keyword>
<proteinExistence type="predicted"/>
<feature type="non-terminal residue" evidence="1">
    <location>
        <position position="138"/>
    </location>
</feature>
<dbReference type="Proteomes" id="UP000054359">
    <property type="component" value="Unassembled WGS sequence"/>
</dbReference>
<protein>
    <recommendedName>
        <fullName evidence="3">Transposase Tc1-like domain-containing protein</fullName>
    </recommendedName>
</protein>
<accession>A0A087TYS3</accession>